<dbReference type="InterPro" id="IPR036770">
    <property type="entry name" value="Ankyrin_rpt-contain_sf"/>
</dbReference>
<proteinExistence type="predicted"/>
<feature type="repeat" description="ANK" evidence="3">
    <location>
        <begin position="190"/>
        <end position="218"/>
    </location>
</feature>
<dbReference type="Gene3D" id="1.25.40.20">
    <property type="entry name" value="Ankyrin repeat-containing domain"/>
    <property type="match status" value="3"/>
</dbReference>
<dbReference type="SUPFAM" id="SSF48403">
    <property type="entry name" value="Ankyrin repeat"/>
    <property type="match status" value="1"/>
</dbReference>
<keyword evidence="5" id="KW-1185">Reference proteome</keyword>
<dbReference type="AlphaFoldDB" id="A0A8C4NAU3"/>
<dbReference type="InterPro" id="IPR002110">
    <property type="entry name" value="Ankyrin_rpt"/>
</dbReference>
<evidence type="ECO:0000256" key="3">
    <source>
        <dbReference type="PROSITE-ProRule" id="PRU00023"/>
    </source>
</evidence>
<dbReference type="PRINTS" id="PR01415">
    <property type="entry name" value="ANKYRIN"/>
</dbReference>
<evidence type="ECO:0000256" key="2">
    <source>
        <dbReference type="ARBA" id="ARBA00023043"/>
    </source>
</evidence>
<feature type="repeat" description="ANK" evidence="3">
    <location>
        <begin position="92"/>
        <end position="124"/>
    </location>
</feature>
<evidence type="ECO:0000256" key="1">
    <source>
        <dbReference type="ARBA" id="ARBA00022737"/>
    </source>
</evidence>
<protein>
    <submittedName>
        <fullName evidence="4">Ankyrin repeat and SOCS box containing 15b</fullName>
    </submittedName>
</protein>
<reference evidence="4" key="1">
    <citation type="submission" date="2025-08" db="UniProtKB">
        <authorList>
            <consortium name="Ensembl"/>
        </authorList>
    </citation>
    <scope>IDENTIFICATION</scope>
</reference>
<dbReference type="PROSITE" id="PS50088">
    <property type="entry name" value="ANK_REPEAT"/>
    <property type="match status" value="7"/>
</dbReference>
<feature type="repeat" description="ANK" evidence="3">
    <location>
        <begin position="125"/>
        <end position="157"/>
    </location>
</feature>
<dbReference type="Ensembl" id="ENSEBUT00000004429.1">
    <property type="protein sequence ID" value="ENSEBUP00000004017.1"/>
    <property type="gene ID" value="ENSEBUG00000002831.1"/>
</dbReference>
<dbReference type="OMA" id="VETIEAX"/>
<dbReference type="PANTHER" id="PTHR24198:SF176">
    <property type="entry name" value="ANKYRIN REPEAT AND SOCS BOX CONTAINING 14"/>
    <property type="match status" value="1"/>
</dbReference>
<keyword evidence="1" id="KW-0677">Repeat</keyword>
<organism evidence="4 5">
    <name type="scientific">Eptatretus burgeri</name>
    <name type="common">Inshore hagfish</name>
    <dbReference type="NCBI Taxonomy" id="7764"/>
    <lineage>
        <taxon>Eukaryota</taxon>
        <taxon>Metazoa</taxon>
        <taxon>Chordata</taxon>
        <taxon>Craniata</taxon>
        <taxon>Vertebrata</taxon>
        <taxon>Cyclostomata</taxon>
        <taxon>Myxini</taxon>
        <taxon>Myxiniformes</taxon>
        <taxon>Myxinidae</taxon>
        <taxon>Eptatretinae</taxon>
        <taxon>Eptatretus</taxon>
    </lineage>
</organism>
<evidence type="ECO:0000313" key="5">
    <source>
        <dbReference type="Proteomes" id="UP000694388"/>
    </source>
</evidence>
<dbReference type="Pfam" id="PF13606">
    <property type="entry name" value="Ank_3"/>
    <property type="match status" value="1"/>
</dbReference>
<dbReference type="Proteomes" id="UP000694388">
    <property type="component" value="Unplaced"/>
</dbReference>
<feature type="repeat" description="ANK" evidence="3">
    <location>
        <begin position="39"/>
        <end position="71"/>
    </location>
</feature>
<dbReference type="SMART" id="SM00248">
    <property type="entry name" value="ANK"/>
    <property type="match status" value="8"/>
</dbReference>
<dbReference type="GO" id="GO:0005737">
    <property type="term" value="C:cytoplasm"/>
    <property type="evidence" value="ECO:0007669"/>
    <property type="project" value="TreeGrafter"/>
</dbReference>
<feature type="repeat" description="ANK" evidence="3">
    <location>
        <begin position="232"/>
        <end position="264"/>
    </location>
</feature>
<feature type="repeat" description="ANK" evidence="3">
    <location>
        <begin position="262"/>
        <end position="290"/>
    </location>
</feature>
<keyword evidence="2 3" id="KW-0040">ANK repeat</keyword>
<dbReference type="PROSITE" id="PS50297">
    <property type="entry name" value="ANK_REP_REGION"/>
    <property type="match status" value="6"/>
</dbReference>
<evidence type="ECO:0000313" key="4">
    <source>
        <dbReference type="Ensembl" id="ENSEBUP00000004017.1"/>
    </source>
</evidence>
<name>A0A8C4NAU3_EPTBU</name>
<accession>A0A8C4NAU3</accession>
<reference evidence="4" key="2">
    <citation type="submission" date="2025-09" db="UniProtKB">
        <authorList>
            <consortium name="Ensembl"/>
        </authorList>
    </citation>
    <scope>IDENTIFICATION</scope>
</reference>
<dbReference type="GeneTree" id="ENSGT00940000157073"/>
<feature type="repeat" description="ANK" evidence="3">
    <location>
        <begin position="6"/>
        <end position="38"/>
    </location>
</feature>
<dbReference type="PANTHER" id="PTHR24198">
    <property type="entry name" value="ANKYRIN REPEAT AND PROTEIN KINASE DOMAIN-CONTAINING PROTEIN"/>
    <property type="match status" value="1"/>
</dbReference>
<sequence length="449" mass="49321">MERTLKGETALFLAVQAGNMTHVQALLDLDFDPNVHANNDETPLYAAVKQGSRSILRLLLTKGAEVDKPCRHHQWTALHEAAKLGRTERTSYGFTPLAVAAQYGKADVMELLLRKGADVQAQATDGASALYEAANYGDPACTSLLLQYGADVNLPKHTGHLPIHRSAFRGHLLVLEMLLPLTKRKVVYRSGISPLHSAAADGHSQCVKLLLSHGYSVNYPLAEHVAQNYDDQRRSALYFAVSNGDLNTAHLLLEAGAKTNLDPVNVLLVAVRHGNHAMVQLLLEHGADANCYVLVNTTRFPSAIQYALRDQVLMRILLNGGYQAEACFTCSHNDPQADLTAKEDCCLPGWSSSVICDTEFCELLTLSWTKYLAGTVVQVLLDYVDYVPICTKLQTVLEQQKEWPDIQKILGINNMCIHSQARSKSTPPGPLIFFSTALLLVELGLKRTD</sequence>
<dbReference type="Pfam" id="PF12796">
    <property type="entry name" value="Ank_2"/>
    <property type="match status" value="3"/>
</dbReference>